<dbReference type="Xenbase" id="XB-GENE-943563">
    <property type="gene designation" value="fam3d"/>
</dbReference>
<accession>A0A6I8QI11</accession>
<organism evidence="10">
    <name type="scientific">Xenopus tropicalis</name>
    <name type="common">Western clawed frog</name>
    <name type="synonym">Silurana tropicalis</name>
    <dbReference type="NCBI Taxonomy" id="8364"/>
    <lineage>
        <taxon>Eukaryota</taxon>
        <taxon>Metazoa</taxon>
        <taxon>Chordata</taxon>
        <taxon>Craniata</taxon>
        <taxon>Vertebrata</taxon>
        <taxon>Euteleostomi</taxon>
        <taxon>Amphibia</taxon>
        <taxon>Batrachia</taxon>
        <taxon>Anura</taxon>
        <taxon>Pipoidea</taxon>
        <taxon>Pipidae</taxon>
        <taxon>Xenopodinae</taxon>
        <taxon>Xenopus</taxon>
        <taxon>Silurana</taxon>
    </lineage>
</organism>
<keyword evidence="8" id="KW-1133">Transmembrane helix</keyword>
<evidence type="ECO:0000256" key="7">
    <source>
        <dbReference type="PROSITE-ProRule" id="PRU01375"/>
    </source>
</evidence>
<evidence type="ECO:0000256" key="4">
    <source>
        <dbReference type="ARBA" id="ARBA00022729"/>
    </source>
</evidence>
<proteinExistence type="inferred from homology"/>
<dbReference type="InterPro" id="IPR039475">
    <property type="entry name" value="ILEI_FAM3C"/>
</dbReference>
<comment type="similarity">
    <text evidence="2">Belongs to the FAM3 family.</text>
</comment>
<comment type="subcellular location">
    <subcellularLocation>
        <location evidence="1">Secreted</location>
    </subcellularLocation>
</comment>
<dbReference type="GO" id="GO:0030246">
    <property type="term" value="F:carbohydrate binding"/>
    <property type="evidence" value="ECO:0007669"/>
    <property type="project" value="UniProtKB-UniRule"/>
</dbReference>
<gene>
    <name evidence="10" type="primary">fam3d</name>
</gene>
<dbReference type="InterPro" id="IPR039220">
    <property type="entry name" value="FAM3"/>
</dbReference>
<dbReference type="Ensembl" id="ENSXETT00000075364">
    <property type="protein sequence ID" value="ENSXETP00000069007"/>
    <property type="gene ID" value="ENSXETG00000025698"/>
</dbReference>
<evidence type="ECO:0000256" key="8">
    <source>
        <dbReference type="SAM" id="Phobius"/>
    </source>
</evidence>
<feature type="domain" description="ILEI/PANDER" evidence="9">
    <location>
        <begin position="103"/>
        <end position="189"/>
    </location>
</feature>
<evidence type="ECO:0000259" key="9">
    <source>
        <dbReference type="Pfam" id="PF15711"/>
    </source>
</evidence>
<evidence type="ECO:0000256" key="6">
    <source>
        <dbReference type="ARBA" id="ARBA00023157"/>
    </source>
</evidence>
<name>A0A6I8QI11_XENTR</name>
<keyword evidence="6" id="KW-1015">Disulfide bond</keyword>
<keyword evidence="8" id="KW-0812">Transmembrane</keyword>
<dbReference type="FunCoup" id="A0A6I8QI11">
    <property type="interactions" value="142"/>
</dbReference>
<dbReference type="InterPro" id="IPR039477">
    <property type="entry name" value="ILEI/PANDER_dom"/>
</dbReference>
<dbReference type="CDD" id="cd13940">
    <property type="entry name" value="ILEI_FAM3C"/>
    <property type="match status" value="1"/>
</dbReference>
<dbReference type="PROSITE" id="PS52031">
    <property type="entry name" value="GG_LECTIN"/>
    <property type="match status" value="1"/>
</dbReference>
<dbReference type="GO" id="GO:0005576">
    <property type="term" value="C:extracellular region"/>
    <property type="evidence" value="ECO:0007669"/>
    <property type="project" value="UniProtKB-SubCell"/>
</dbReference>
<protein>
    <submittedName>
        <fullName evidence="10">FAM3 metabolism regulating signaling molecule D</fullName>
    </submittedName>
</protein>
<evidence type="ECO:0000313" key="10">
    <source>
        <dbReference type="Ensembl" id="ENSXETP00000069007"/>
    </source>
</evidence>
<evidence type="ECO:0000256" key="3">
    <source>
        <dbReference type="ARBA" id="ARBA00022525"/>
    </source>
</evidence>
<dbReference type="Bgee" id="ENSXETG00000025698">
    <property type="expression patterns" value="Expressed in neurula embryo and 8 other cell types or tissues"/>
</dbReference>
<evidence type="ECO:0000256" key="5">
    <source>
        <dbReference type="ARBA" id="ARBA00022734"/>
    </source>
</evidence>
<keyword evidence="8" id="KW-0472">Membrane</keyword>
<keyword evidence="5 7" id="KW-0430">Lectin</keyword>
<evidence type="ECO:0000256" key="2">
    <source>
        <dbReference type="ARBA" id="ARBA00010905"/>
    </source>
</evidence>
<sequence>MRCAAAIIRILMVLLTLFITWYFAKQFYPSKVDMKSLRALFDNEVEEAPEKKKVKYSCGNEKPCPGGQFAFKIISGAGNVVGPSICFDDSIIMSSIKNNIGKGLNIALINGFNGDLIKIASFDMYSGDVKPLLEFIKPVAEGTLVLVASYDDPGTKLNDEARAVFASFGSSYSKKIGFRDSWLFVGGKGISTKSPFEQHIKNNKETNKYDGWPEVLEMEGCIPKKTN</sequence>
<feature type="transmembrane region" description="Helical" evidence="8">
    <location>
        <begin position="6"/>
        <end position="24"/>
    </location>
</feature>
<keyword evidence="4" id="KW-0732">Signal</keyword>
<evidence type="ECO:0000256" key="1">
    <source>
        <dbReference type="ARBA" id="ARBA00004613"/>
    </source>
</evidence>
<reference evidence="10" key="1">
    <citation type="journal article" date="2010" name="Science">
        <title>The genome of the Western clawed frog Xenopus tropicalis.</title>
        <authorList>
            <person name="Hellsten U."/>
            <person name="Harland R.M."/>
            <person name="Gilchrist M.J."/>
            <person name="Hendrix D."/>
            <person name="Jurka J."/>
            <person name="Kapitonov V."/>
            <person name="Ovcharenko I."/>
            <person name="Putnam N.H."/>
            <person name="Shu S."/>
            <person name="Taher L."/>
            <person name="Blitz I.L."/>
            <person name="Blumberg B."/>
            <person name="Dichmann D.S."/>
            <person name="Dubchak I."/>
            <person name="Amaya E."/>
            <person name="Detter J.C."/>
            <person name="Fletcher R."/>
            <person name="Gerhard D.S."/>
            <person name="Goodstein D."/>
            <person name="Graves T."/>
            <person name="Grigoriev I.V."/>
            <person name="Grimwood J."/>
            <person name="Kawashima T."/>
            <person name="Lindquist E."/>
            <person name="Lucas S.M."/>
            <person name="Mead P.E."/>
            <person name="Mitros T."/>
            <person name="Ogino H."/>
            <person name="Ohta Y."/>
            <person name="Poliakov A.V."/>
            <person name="Pollet N."/>
            <person name="Robert J."/>
            <person name="Salamov A."/>
            <person name="Sater A.K."/>
            <person name="Schmutz J."/>
            <person name="Terry A."/>
            <person name="Vize P.D."/>
            <person name="Warren W.C."/>
            <person name="Wells D."/>
            <person name="Wills A."/>
            <person name="Wilson R.K."/>
            <person name="Zimmerman L.B."/>
            <person name="Zorn A.M."/>
            <person name="Grainger R."/>
            <person name="Grammer T."/>
            <person name="Khokha M.K."/>
            <person name="Richardson P.M."/>
            <person name="Rokhsar D.S."/>
        </authorList>
    </citation>
    <scope>NUCLEOTIDE SEQUENCE [LARGE SCALE GENOMIC DNA]</scope>
    <source>
        <strain evidence="10">Nigerian</strain>
    </source>
</reference>
<dbReference type="PANTHER" id="PTHR14592">
    <property type="entry name" value="UNCHARACTERIZED FAM3"/>
    <property type="match status" value="1"/>
</dbReference>
<dbReference type="GeneTree" id="ENSGT00950000183004"/>
<dbReference type="AlphaFoldDB" id="A0A6I8QI11"/>
<keyword evidence="3" id="KW-0964">Secreted</keyword>
<dbReference type="Pfam" id="PF15711">
    <property type="entry name" value="ILEI"/>
    <property type="match status" value="1"/>
</dbReference>
<dbReference type="InParanoid" id="A0A6I8QI11"/>
<reference evidence="10" key="2">
    <citation type="submission" date="2020-05" db="UniProtKB">
        <authorList>
            <consortium name="Ensembl"/>
        </authorList>
    </citation>
    <scope>IDENTIFICATION</scope>
</reference>